<dbReference type="InParanoid" id="B9R8L6"/>
<dbReference type="EMBL" id="EQ973772">
    <property type="protein sequence ID" value="EEF52846.1"/>
    <property type="molecule type" value="Genomic_DNA"/>
</dbReference>
<sequence length="286" mass="31806">MEVEIKSKGCVRPSSPTPHHLKTYRISLLDQFLSYSDVPVILYYPNQNPDLANDIVTSQRSLLLKQSLSETLSLFYPLAGKFKDVFLLNARANIDLCDYLNKPDLAVMNKLLPREVSWYRPIPGSYTASIQENTFACGGIAIGVLISHKIMDGAALASFLKDWAATASKSRKLATTRFVLDTSAIASLEADAVRSGMENPARVEVVSALLSKCIMAVLIARSRTNDKPIAFTHMVNLRRRVTPPFPEISIGNFLWLAPALCKTKLTELTSFARQIREAIWNIDKGF</sequence>
<dbReference type="Proteomes" id="UP000008311">
    <property type="component" value="Unassembled WGS sequence"/>
</dbReference>
<dbReference type="GO" id="GO:0047180">
    <property type="term" value="F:salutaridinol 7-O-acetyltransferase activity"/>
    <property type="evidence" value="ECO:0007669"/>
    <property type="project" value="UniProtKB-EC"/>
</dbReference>
<reference evidence="5" key="1">
    <citation type="journal article" date="2010" name="Nat. Biotechnol.">
        <title>Draft genome sequence of the oilseed species Ricinus communis.</title>
        <authorList>
            <person name="Chan A.P."/>
            <person name="Crabtree J."/>
            <person name="Zhao Q."/>
            <person name="Lorenzi H."/>
            <person name="Orvis J."/>
            <person name="Puiu D."/>
            <person name="Melake-Berhan A."/>
            <person name="Jones K.M."/>
            <person name="Redman J."/>
            <person name="Chen G."/>
            <person name="Cahoon E.B."/>
            <person name="Gedil M."/>
            <person name="Stanke M."/>
            <person name="Haas B.J."/>
            <person name="Wortman J.R."/>
            <person name="Fraser-Liggett C.M."/>
            <person name="Ravel J."/>
            <person name="Rabinowicz P.D."/>
        </authorList>
    </citation>
    <scope>NUCLEOTIDE SEQUENCE [LARGE SCALE GENOMIC DNA]</scope>
    <source>
        <strain evidence="5">cv. Hale</strain>
    </source>
</reference>
<dbReference type="PANTHER" id="PTHR31623:SF33">
    <property type="entry name" value="STEMMADENINE O-ACETYLTRANSFERASE-LIKE"/>
    <property type="match status" value="1"/>
</dbReference>
<dbReference type="eggNOG" id="ENOG502QYCI">
    <property type="taxonomic scope" value="Eukaryota"/>
</dbReference>
<evidence type="ECO:0000256" key="2">
    <source>
        <dbReference type="ARBA" id="ARBA00022679"/>
    </source>
</evidence>
<dbReference type="Pfam" id="PF02458">
    <property type="entry name" value="Transferase"/>
    <property type="match status" value="1"/>
</dbReference>
<evidence type="ECO:0000313" key="5">
    <source>
        <dbReference type="Proteomes" id="UP000008311"/>
    </source>
</evidence>
<dbReference type="InterPro" id="IPR023213">
    <property type="entry name" value="CAT-like_dom_sf"/>
</dbReference>
<keyword evidence="5" id="KW-1185">Reference proteome</keyword>
<dbReference type="AlphaFoldDB" id="B9R8L6"/>
<evidence type="ECO:0000313" key="4">
    <source>
        <dbReference type="EMBL" id="EEF52846.1"/>
    </source>
</evidence>
<dbReference type="PANTHER" id="PTHR31623">
    <property type="entry name" value="F21J9.9"/>
    <property type="match status" value="1"/>
</dbReference>
<evidence type="ECO:0000256" key="1">
    <source>
        <dbReference type="ARBA" id="ARBA00009861"/>
    </source>
</evidence>
<keyword evidence="3 4" id="KW-0012">Acyltransferase</keyword>
<dbReference type="Gene3D" id="3.30.559.10">
    <property type="entry name" value="Chloramphenicol acetyltransferase-like domain"/>
    <property type="match status" value="1"/>
</dbReference>
<dbReference type="EC" id="2.3.1.150" evidence="4"/>
<organism evidence="4 5">
    <name type="scientific">Ricinus communis</name>
    <name type="common">Castor bean</name>
    <dbReference type="NCBI Taxonomy" id="3988"/>
    <lineage>
        <taxon>Eukaryota</taxon>
        <taxon>Viridiplantae</taxon>
        <taxon>Streptophyta</taxon>
        <taxon>Embryophyta</taxon>
        <taxon>Tracheophyta</taxon>
        <taxon>Spermatophyta</taxon>
        <taxon>Magnoliopsida</taxon>
        <taxon>eudicotyledons</taxon>
        <taxon>Gunneridae</taxon>
        <taxon>Pentapetalae</taxon>
        <taxon>rosids</taxon>
        <taxon>fabids</taxon>
        <taxon>Malpighiales</taxon>
        <taxon>Euphorbiaceae</taxon>
        <taxon>Acalyphoideae</taxon>
        <taxon>Acalypheae</taxon>
        <taxon>Ricinus</taxon>
    </lineage>
</organism>
<accession>B9R8L6</accession>
<protein>
    <submittedName>
        <fullName evidence="4">Salutaridinol 7-O-acetyltransferase, putative</fullName>
        <ecNumber evidence="4">2.3.1.150</ecNumber>
    </submittedName>
</protein>
<evidence type="ECO:0000256" key="3">
    <source>
        <dbReference type="ARBA" id="ARBA00023315"/>
    </source>
</evidence>
<keyword evidence="2 4" id="KW-0808">Transferase</keyword>
<proteinExistence type="inferred from homology"/>
<comment type="similarity">
    <text evidence="1">Belongs to the plant acyltransferase family.</text>
</comment>
<gene>
    <name evidence="4" type="ORF">RCOM_1600850</name>
</gene>
<name>B9R8L6_RICCO</name>